<protein>
    <recommendedName>
        <fullName evidence="5">Lipoprotein with Yx(FWY)xxD motif</fullName>
    </recommendedName>
</protein>
<dbReference type="Proteomes" id="UP001500974">
    <property type="component" value="Unassembled WGS sequence"/>
</dbReference>
<dbReference type="PANTHER" id="PTHR39335:SF1">
    <property type="entry name" value="BLL4220 PROTEIN"/>
    <property type="match status" value="1"/>
</dbReference>
<sequence>MSKAMRVLFAVIAVCLLALTGCGGSTSTETETSPPAAETTQAEEPTSAEPTEAETTEGASEEPSGEAAAGGTVGTPLGVAETDLGEIVVDSEGMVVYYFTNDEANSGVSACEGGCLEAWPPVLSDSETPEVEGVTGEVGTIETPEGELQVTINGMPIYYFAEDEAPGDTNGQGVNEVWYVVAPDGEMIQ</sequence>
<reference evidence="3 4" key="1">
    <citation type="journal article" date="2019" name="Int. J. Syst. Evol. Microbiol.">
        <title>The Global Catalogue of Microorganisms (GCM) 10K type strain sequencing project: providing services to taxonomists for standard genome sequencing and annotation.</title>
        <authorList>
            <consortium name="The Broad Institute Genomics Platform"/>
            <consortium name="The Broad Institute Genome Sequencing Center for Infectious Disease"/>
            <person name="Wu L."/>
            <person name="Ma J."/>
        </authorList>
    </citation>
    <scope>NUCLEOTIDE SEQUENCE [LARGE SCALE GENOMIC DNA]</scope>
    <source>
        <strain evidence="3 4">JCM 14917</strain>
    </source>
</reference>
<dbReference type="EMBL" id="BAAAON010000001">
    <property type="protein sequence ID" value="GAA2172882.1"/>
    <property type="molecule type" value="Genomic_DNA"/>
</dbReference>
<feature type="compositionally biased region" description="Acidic residues" evidence="1">
    <location>
        <begin position="51"/>
        <end position="64"/>
    </location>
</feature>
<proteinExistence type="predicted"/>
<keyword evidence="4" id="KW-1185">Reference proteome</keyword>
<evidence type="ECO:0008006" key="5">
    <source>
        <dbReference type="Google" id="ProtNLM"/>
    </source>
</evidence>
<name>A0ABN3AQ39_9MICC</name>
<evidence type="ECO:0000256" key="2">
    <source>
        <dbReference type="SAM" id="SignalP"/>
    </source>
</evidence>
<feature type="chain" id="PRO_5046806760" description="Lipoprotein with Yx(FWY)xxD motif" evidence="2">
    <location>
        <begin position="21"/>
        <end position="189"/>
    </location>
</feature>
<organism evidence="3 4">
    <name type="scientific">Arthrobacter parietis</name>
    <dbReference type="NCBI Taxonomy" id="271434"/>
    <lineage>
        <taxon>Bacteria</taxon>
        <taxon>Bacillati</taxon>
        <taxon>Actinomycetota</taxon>
        <taxon>Actinomycetes</taxon>
        <taxon>Micrococcales</taxon>
        <taxon>Micrococcaceae</taxon>
        <taxon>Arthrobacter</taxon>
    </lineage>
</organism>
<dbReference type="RefSeq" id="WP_346027351.1">
    <property type="nucleotide sequence ID" value="NZ_BAAAON010000001.1"/>
</dbReference>
<dbReference type="Pfam" id="PF03640">
    <property type="entry name" value="Lipoprotein_15"/>
    <property type="match status" value="2"/>
</dbReference>
<feature type="region of interest" description="Disordered" evidence="1">
    <location>
        <begin position="24"/>
        <end position="78"/>
    </location>
</feature>
<dbReference type="InterPro" id="IPR005297">
    <property type="entry name" value="Lipoprotein_repeat"/>
</dbReference>
<evidence type="ECO:0000313" key="4">
    <source>
        <dbReference type="Proteomes" id="UP001500974"/>
    </source>
</evidence>
<comment type="caution">
    <text evidence="3">The sequence shown here is derived from an EMBL/GenBank/DDBJ whole genome shotgun (WGS) entry which is preliminary data.</text>
</comment>
<dbReference type="PROSITE" id="PS51257">
    <property type="entry name" value="PROKAR_LIPOPROTEIN"/>
    <property type="match status" value="1"/>
</dbReference>
<feature type="signal peptide" evidence="2">
    <location>
        <begin position="1"/>
        <end position="20"/>
    </location>
</feature>
<accession>A0ABN3AQ39</accession>
<evidence type="ECO:0000256" key="1">
    <source>
        <dbReference type="SAM" id="MobiDB-lite"/>
    </source>
</evidence>
<gene>
    <name evidence="3" type="ORF">GCM10009784_05090</name>
</gene>
<evidence type="ECO:0000313" key="3">
    <source>
        <dbReference type="EMBL" id="GAA2172882.1"/>
    </source>
</evidence>
<dbReference type="PANTHER" id="PTHR39335">
    <property type="entry name" value="BLL4220 PROTEIN"/>
    <property type="match status" value="1"/>
</dbReference>
<feature type="compositionally biased region" description="Low complexity" evidence="1">
    <location>
        <begin position="25"/>
        <end position="50"/>
    </location>
</feature>
<keyword evidence="2" id="KW-0732">Signal</keyword>